<dbReference type="EMBL" id="MVJN01000003">
    <property type="protein sequence ID" value="RAP37355.1"/>
    <property type="molecule type" value="Genomic_DNA"/>
</dbReference>
<gene>
    <name evidence="2" type="ORF">B1207_04045</name>
</gene>
<dbReference type="RefSeq" id="WP_112218724.1">
    <property type="nucleotide sequence ID" value="NZ_MVJN01000003.1"/>
</dbReference>
<reference evidence="2 3" key="1">
    <citation type="submission" date="2017-02" db="EMBL/GenBank/DDBJ databases">
        <title>Legionella quilivanii strain from human: case report and whole genome sequencing analysis.</title>
        <authorList>
            <person name="Lalancette C."/>
            <person name="Leduc J.-M."/>
            <person name="Levesque S."/>
            <person name="Fournier E."/>
            <person name="Saoud J."/>
            <person name="Faucher S.P."/>
            <person name="Bernard K."/>
            <person name="Martineau C."/>
            <person name="Longtin J."/>
        </authorList>
    </citation>
    <scope>NUCLEOTIDE SEQUENCE [LARGE SCALE GENOMIC DNA]</scope>
    <source>
        <strain evidence="2 3">ID143958</strain>
    </source>
</reference>
<evidence type="ECO:0000256" key="1">
    <source>
        <dbReference type="SAM" id="SignalP"/>
    </source>
</evidence>
<keyword evidence="1" id="KW-0732">Signal</keyword>
<feature type="chain" id="PRO_5016793090" evidence="1">
    <location>
        <begin position="18"/>
        <end position="68"/>
    </location>
</feature>
<dbReference type="AlphaFoldDB" id="A0A364LKW2"/>
<organism evidence="2 3">
    <name type="scientific">Legionella quinlivanii</name>
    <dbReference type="NCBI Taxonomy" id="45073"/>
    <lineage>
        <taxon>Bacteria</taxon>
        <taxon>Pseudomonadati</taxon>
        <taxon>Pseudomonadota</taxon>
        <taxon>Gammaproteobacteria</taxon>
        <taxon>Legionellales</taxon>
        <taxon>Legionellaceae</taxon>
        <taxon>Legionella</taxon>
    </lineage>
</organism>
<protein>
    <submittedName>
        <fullName evidence="2">Uncharacterized protein</fullName>
    </submittedName>
</protein>
<accession>A0A364LKW2</accession>
<evidence type="ECO:0000313" key="2">
    <source>
        <dbReference type="EMBL" id="RAP37355.1"/>
    </source>
</evidence>
<proteinExistence type="predicted"/>
<dbReference type="Proteomes" id="UP000249458">
    <property type="component" value="Unassembled WGS sequence"/>
</dbReference>
<name>A0A364LKW2_9GAMM</name>
<comment type="caution">
    <text evidence="2">The sequence shown here is derived from an EMBL/GenBank/DDBJ whole genome shotgun (WGS) entry which is preliminary data.</text>
</comment>
<feature type="signal peptide" evidence="1">
    <location>
        <begin position="1"/>
        <end position="17"/>
    </location>
</feature>
<sequence length="68" mass="7648">MKKIALILCLLPVVSFAAPKDDAMITVYQERCAKEQDPVKRQNYCHALEQVDTNTVIADPFRQDVALA</sequence>
<evidence type="ECO:0000313" key="3">
    <source>
        <dbReference type="Proteomes" id="UP000249458"/>
    </source>
</evidence>